<proteinExistence type="predicted"/>
<organism evidence="2 3">
    <name type="scientific">Oceanisphaera pacifica</name>
    <dbReference type="NCBI Taxonomy" id="2818389"/>
    <lineage>
        <taxon>Bacteria</taxon>
        <taxon>Pseudomonadati</taxon>
        <taxon>Pseudomonadota</taxon>
        <taxon>Gammaproteobacteria</taxon>
        <taxon>Aeromonadales</taxon>
        <taxon>Aeromonadaceae</taxon>
        <taxon>Oceanisphaera</taxon>
    </lineage>
</organism>
<evidence type="ECO:0000313" key="3">
    <source>
        <dbReference type="Proteomes" id="UP000664882"/>
    </source>
</evidence>
<name>A0ABS3NHF5_9GAMM</name>
<protein>
    <submittedName>
        <fullName evidence="2">Uncharacterized protein</fullName>
    </submittedName>
</protein>
<dbReference type="RefSeq" id="WP_208005879.1">
    <property type="nucleotide sequence ID" value="NZ_JAGDFX010000011.1"/>
</dbReference>
<keyword evidence="1" id="KW-0472">Membrane</keyword>
<feature type="transmembrane region" description="Helical" evidence="1">
    <location>
        <begin position="6"/>
        <end position="25"/>
    </location>
</feature>
<dbReference type="EMBL" id="JAGDFX010000011">
    <property type="protein sequence ID" value="MBO1520002.1"/>
    <property type="molecule type" value="Genomic_DNA"/>
</dbReference>
<evidence type="ECO:0000256" key="1">
    <source>
        <dbReference type="SAM" id="Phobius"/>
    </source>
</evidence>
<dbReference type="Proteomes" id="UP000664882">
    <property type="component" value="Unassembled WGS sequence"/>
</dbReference>
<keyword evidence="3" id="KW-1185">Reference proteome</keyword>
<reference evidence="2 3" key="1">
    <citation type="submission" date="2021-03" db="EMBL/GenBank/DDBJ databases">
        <title>Oceanisphaera sp. nov., isolated from the intestine.</title>
        <authorList>
            <person name="Zhao L.-H."/>
            <person name="Shi L.-F."/>
        </authorList>
    </citation>
    <scope>NUCLEOTIDE SEQUENCE [LARGE SCALE GENOMIC DNA]</scope>
    <source>
        <strain evidence="2 3">DM8</strain>
    </source>
</reference>
<accession>A0ABS3NHF5</accession>
<evidence type="ECO:0000313" key="2">
    <source>
        <dbReference type="EMBL" id="MBO1520002.1"/>
    </source>
</evidence>
<comment type="caution">
    <text evidence="2">The sequence shown here is derived from an EMBL/GenBank/DDBJ whole genome shotgun (WGS) entry which is preliminary data.</text>
</comment>
<sequence length="92" mass="10099">MNCSYLYSLITFIVIFATGSYYTYLQITAERSELKRSMGDISNAQPSNIERRLRHSLSTTYILLVTASKLAPSGFSAGYPTAMDGGNAEMAV</sequence>
<gene>
    <name evidence="2" type="ORF">J3U76_10245</name>
</gene>
<keyword evidence="1" id="KW-0812">Transmembrane</keyword>
<keyword evidence="1" id="KW-1133">Transmembrane helix</keyword>